<sequence length="54" mass="5955">MSENEPERSGLLGVEMRRVPLDDGSVVTIVCDAGLSAEEARARARNITQDNRIR</sequence>
<dbReference type="KEGG" id="stac:ABII15_01530"/>
<accession>A0AAU8IKI9</accession>
<dbReference type="RefSeq" id="WP_353940400.1">
    <property type="nucleotide sequence ID" value="NZ_CP159534.1"/>
</dbReference>
<gene>
    <name evidence="1" type="ORF">ABII15_01530</name>
</gene>
<name>A0AAU8IKI9_9ACTN</name>
<protein>
    <submittedName>
        <fullName evidence="1">Uncharacterized protein</fullName>
    </submittedName>
</protein>
<proteinExistence type="predicted"/>
<dbReference type="AlphaFoldDB" id="A0AAU8IKI9"/>
<reference evidence="1" key="1">
    <citation type="submission" date="2024-06" db="EMBL/GenBank/DDBJ databases">
        <title>Streptomyces sp. strain HUAS MG91 genome sequences.</title>
        <authorList>
            <person name="Mo P."/>
        </authorList>
    </citation>
    <scope>NUCLEOTIDE SEQUENCE</scope>
    <source>
        <strain evidence="1">HUAS MG91</strain>
    </source>
</reference>
<organism evidence="1">
    <name type="scientific">Streptomyces tabacisoli</name>
    <dbReference type="NCBI Taxonomy" id="3156398"/>
    <lineage>
        <taxon>Bacteria</taxon>
        <taxon>Bacillati</taxon>
        <taxon>Actinomycetota</taxon>
        <taxon>Actinomycetes</taxon>
        <taxon>Kitasatosporales</taxon>
        <taxon>Streptomycetaceae</taxon>
        <taxon>Streptomyces</taxon>
    </lineage>
</organism>
<evidence type="ECO:0000313" key="1">
    <source>
        <dbReference type="EMBL" id="XCJ68715.1"/>
    </source>
</evidence>
<dbReference type="EMBL" id="CP159534">
    <property type="protein sequence ID" value="XCJ68715.1"/>
    <property type="molecule type" value="Genomic_DNA"/>
</dbReference>